<name>A0AAV1P6G9_SCOSC</name>
<proteinExistence type="predicted"/>
<dbReference type="GO" id="GO:0016233">
    <property type="term" value="P:telomere capping"/>
    <property type="evidence" value="ECO:0007669"/>
    <property type="project" value="InterPro"/>
</dbReference>
<evidence type="ECO:0000256" key="1">
    <source>
        <dbReference type="ARBA" id="ARBA00004123"/>
    </source>
</evidence>
<dbReference type="PANTHER" id="PTHR14487">
    <property type="entry name" value="ADRENOCORTICAL DYSPLASIA PROTEIN ACD"/>
    <property type="match status" value="1"/>
</dbReference>
<evidence type="ECO:0000259" key="7">
    <source>
        <dbReference type="Pfam" id="PF10341"/>
    </source>
</evidence>
<dbReference type="GO" id="GO:0032211">
    <property type="term" value="P:negative regulation of telomere maintenance via telomerase"/>
    <property type="evidence" value="ECO:0007669"/>
    <property type="project" value="TreeGrafter"/>
</dbReference>
<organism evidence="8 9">
    <name type="scientific">Scomber scombrus</name>
    <name type="common">Atlantic mackerel</name>
    <name type="synonym">Scomber vernalis</name>
    <dbReference type="NCBI Taxonomy" id="13677"/>
    <lineage>
        <taxon>Eukaryota</taxon>
        <taxon>Metazoa</taxon>
        <taxon>Chordata</taxon>
        <taxon>Craniata</taxon>
        <taxon>Vertebrata</taxon>
        <taxon>Euteleostomi</taxon>
        <taxon>Actinopterygii</taxon>
        <taxon>Neopterygii</taxon>
        <taxon>Teleostei</taxon>
        <taxon>Neoteleostei</taxon>
        <taxon>Acanthomorphata</taxon>
        <taxon>Pelagiaria</taxon>
        <taxon>Scombriformes</taxon>
        <taxon>Scombridae</taxon>
        <taxon>Scomber</taxon>
    </lineage>
</organism>
<evidence type="ECO:0000256" key="4">
    <source>
        <dbReference type="ARBA" id="ARBA00022895"/>
    </source>
</evidence>
<dbReference type="GO" id="GO:0007004">
    <property type="term" value="P:telomere maintenance via telomerase"/>
    <property type="evidence" value="ECO:0007669"/>
    <property type="project" value="InterPro"/>
</dbReference>
<dbReference type="Pfam" id="PF10341">
    <property type="entry name" value="TPP1"/>
    <property type="match status" value="1"/>
</dbReference>
<dbReference type="GO" id="GO:0042162">
    <property type="term" value="F:telomeric DNA binding"/>
    <property type="evidence" value="ECO:0007669"/>
    <property type="project" value="InterPro"/>
</dbReference>
<accession>A0AAV1P6G9</accession>
<evidence type="ECO:0000256" key="6">
    <source>
        <dbReference type="SAM" id="MobiDB-lite"/>
    </source>
</evidence>
<evidence type="ECO:0000313" key="9">
    <source>
        <dbReference type="Proteomes" id="UP001314229"/>
    </source>
</evidence>
<dbReference type="AlphaFoldDB" id="A0AAV1P6G9"/>
<reference evidence="8 9" key="1">
    <citation type="submission" date="2024-01" db="EMBL/GenBank/DDBJ databases">
        <authorList>
            <person name="Alioto T."/>
            <person name="Alioto T."/>
            <person name="Gomez Garrido J."/>
        </authorList>
    </citation>
    <scope>NUCLEOTIDE SEQUENCE [LARGE SCALE GENOMIC DNA]</scope>
</reference>
<comment type="subcellular location">
    <subcellularLocation>
        <location evidence="2">Chromosome</location>
        <location evidence="2">Telomere</location>
    </subcellularLocation>
    <subcellularLocation>
        <location evidence="1">Nucleus</location>
    </subcellularLocation>
</comment>
<dbReference type="GO" id="GO:0005697">
    <property type="term" value="C:telomerase holoenzyme complex"/>
    <property type="evidence" value="ECO:0007669"/>
    <property type="project" value="InterPro"/>
</dbReference>
<evidence type="ECO:0000256" key="3">
    <source>
        <dbReference type="ARBA" id="ARBA00022454"/>
    </source>
</evidence>
<evidence type="ECO:0000256" key="2">
    <source>
        <dbReference type="ARBA" id="ARBA00004574"/>
    </source>
</evidence>
<keyword evidence="5" id="KW-0539">Nucleus</keyword>
<feature type="region of interest" description="Disordered" evidence="6">
    <location>
        <begin position="336"/>
        <end position="491"/>
    </location>
</feature>
<keyword evidence="4" id="KW-0779">Telomere</keyword>
<feature type="compositionally biased region" description="Basic residues" evidence="6">
    <location>
        <begin position="453"/>
        <end position="462"/>
    </location>
</feature>
<feature type="compositionally biased region" description="Polar residues" evidence="6">
    <location>
        <begin position="427"/>
        <end position="443"/>
    </location>
</feature>
<feature type="compositionally biased region" description="Basic and acidic residues" evidence="6">
    <location>
        <begin position="268"/>
        <end position="294"/>
    </location>
</feature>
<feature type="compositionally biased region" description="Polar residues" evidence="6">
    <location>
        <begin position="336"/>
        <end position="372"/>
    </location>
</feature>
<evidence type="ECO:0000256" key="5">
    <source>
        <dbReference type="ARBA" id="ARBA00023242"/>
    </source>
</evidence>
<feature type="region of interest" description="Disordered" evidence="6">
    <location>
        <begin position="268"/>
        <end position="304"/>
    </location>
</feature>
<keyword evidence="3" id="KW-0158">Chromosome</keyword>
<dbReference type="PANTHER" id="PTHR14487:SF3">
    <property type="entry name" value="ADRENOCORTICAL DYSPLASIA PROTEIN HOMOLOG"/>
    <property type="match status" value="1"/>
</dbReference>
<evidence type="ECO:0000313" key="8">
    <source>
        <dbReference type="EMBL" id="CAK6966377.1"/>
    </source>
</evidence>
<protein>
    <submittedName>
        <fullName evidence="8">Adrenocortical dysplasia protein homolog</fullName>
    </submittedName>
</protein>
<feature type="domain" description="Shelterin complex subunit TPP1/Est3" evidence="7">
    <location>
        <begin position="9"/>
        <end position="154"/>
    </location>
</feature>
<keyword evidence="9" id="KW-1185">Reference proteome</keyword>
<sequence>MAQSAQNSLSPWIRDLIQSYGSKEGSSSSNGRLKAHVLGVGHMSNSQAQSGEGPTGPIFLSDGAVQIPAFLTASAWEHLQEQEDRECLSSLLNTTVSIHEYQLQFHMAQEQIKCRFFLLIEGLVTAAAGPIQEYTPCCTALPTVKQKTSETWKALQGQEEWESQKSQFGFNLSELLAEWQHGSLQDITEEVRERLMAARSQPVSQQPSTSICDPAPVHPDTLTATSWDVDRIKDKGMEYFSVPVNCLLIPEEVSSGRLALPIVTKHSEDTQHSVEDDDWRMPKQTVKDREHHTNENPPLPEEDSMMHEDTVIGIIDSGIRPLANPWDIFPPPCVTSSSSDASLEATTIHSPHSPTTATEHPVIITSTQLSVHSSKESKGDQSFFPPYQEPPPSTSLTASKTSDSVSPPEPYTRSSDLSPAADECRTHTAQPDSSALDQESQILDMQEETVERKYRKAKRKRSEPRAEAVSTLVEDEKEEAPITGSPPSWLFDTQTGPTAKKGTSHLQGQTVAMSSRKTPMCHSDSTRFSYSYKVSGQNLTDLSRFAVSEPLLHWAVKYLIPKQNDNP</sequence>
<dbReference type="GO" id="GO:0070187">
    <property type="term" value="C:shelterin complex"/>
    <property type="evidence" value="ECO:0007669"/>
    <property type="project" value="InterPro"/>
</dbReference>
<dbReference type="Proteomes" id="UP001314229">
    <property type="component" value="Unassembled WGS sequence"/>
</dbReference>
<comment type="caution">
    <text evidence="8">The sequence shown here is derived from an EMBL/GenBank/DDBJ whole genome shotgun (WGS) entry which is preliminary data.</text>
</comment>
<gene>
    <name evidence="8" type="ORF">FSCOSCO3_A025012</name>
</gene>
<dbReference type="GO" id="GO:0070198">
    <property type="term" value="P:protein localization to chromosome, telomeric region"/>
    <property type="evidence" value="ECO:0007669"/>
    <property type="project" value="TreeGrafter"/>
</dbReference>
<feature type="compositionally biased region" description="Polar residues" evidence="6">
    <location>
        <begin position="394"/>
        <end position="405"/>
    </location>
</feature>
<dbReference type="InterPro" id="IPR019437">
    <property type="entry name" value="TPP1/Est3"/>
</dbReference>
<dbReference type="InterPro" id="IPR028631">
    <property type="entry name" value="ACD"/>
</dbReference>
<dbReference type="Gene3D" id="2.40.50.960">
    <property type="match status" value="1"/>
</dbReference>
<dbReference type="EMBL" id="CAWUFR010000093">
    <property type="protein sequence ID" value="CAK6966377.1"/>
    <property type="molecule type" value="Genomic_DNA"/>
</dbReference>